<evidence type="ECO:0000313" key="1">
    <source>
        <dbReference type="EMBL" id="MFL9464808.1"/>
    </source>
</evidence>
<evidence type="ECO:0000313" key="2">
    <source>
        <dbReference type="Proteomes" id="UP001628874"/>
    </source>
</evidence>
<dbReference type="EMBL" id="JBFQGM010000013">
    <property type="protein sequence ID" value="MFL9464808.1"/>
    <property type="molecule type" value="Genomic_DNA"/>
</dbReference>
<comment type="caution">
    <text evidence="1">The sequence shown here is derived from an EMBL/GenBank/DDBJ whole genome shotgun (WGS) entry which is preliminary data.</text>
</comment>
<proteinExistence type="predicted"/>
<reference evidence="1 2" key="1">
    <citation type="submission" date="2024-07" db="EMBL/GenBank/DDBJ databases">
        <authorList>
            <person name="Tripathy S."/>
        </authorList>
    </citation>
    <scope>NUCLEOTIDE SEQUENCE [LARGE SCALE GENOMIC DNA]</scope>
    <source>
        <strain evidence="1 2">VB-61278_2</strain>
    </source>
</reference>
<gene>
    <name evidence="1" type="ORF">AB0759_29825</name>
</gene>
<dbReference type="Proteomes" id="UP001628874">
    <property type="component" value="Unassembled WGS sequence"/>
</dbReference>
<name>A0ABW8WUP9_9CYAN</name>
<sequence length="114" mass="13395">MAISELEKQLLQLSPKDKLYLIQLLAQRLNSHNSYPDRSTKLAEFFHQSPLAELTKEFDLSQGWTLLKTLIESLQPEIQTETSEYPLPQFYGCIQDETFFRHPQEQQPERESIL</sequence>
<keyword evidence="2" id="KW-1185">Reference proteome</keyword>
<accession>A0ABW8WUP9</accession>
<organism evidence="1 2">
    <name type="scientific">Scytonema tolypothrichoides VB-61278_2</name>
    <dbReference type="NCBI Taxonomy" id="3232314"/>
    <lineage>
        <taxon>Bacteria</taxon>
        <taxon>Bacillati</taxon>
        <taxon>Cyanobacteriota</taxon>
        <taxon>Cyanophyceae</taxon>
        <taxon>Nostocales</taxon>
        <taxon>Scytonemataceae</taxon>
        <taxon>Scytonema</taxon>
    </lineage>
</organism>
<dbReference type="RefSeq" id="WP_063779573.1">
    <property type="nucleotide sequence ID" value="NZ_JBFQGM010000013.1"/>
</dbReference>
<protein>
    <submittedName>
        <fullName evidence="1">Uncharacterized protein</fullName>
    </submittedName>
</protein>